<gene>
    <name evidence="2" type="ordered locus">Psta_0450</name>
</gene>
<dbReference type="AlphaFoldDB" id="D2R3A7"/>
<sequence>MRLEYTLSVSVSANRKHSVSKLFSSLSHRESPDTLIVTAESSIARFDPTSDTLPLPWQLPSNKCTIPHDWSRAELGTEHPREERYREQVGRKACVPSCRLATTYTPQAMLFPTCGENAFHTSHRSQLIDPPSRTRIEGGPMYSIDPKHLDSYHSKPQGQDRKTNCQGKSKVKACPVLIPSRPTPLTYISCVF</sequence>
<evidence type="ECO:0000256" key="1">
    <source>
        <dbReference type="SAM" id="MobiDB-lite"/>
    </source>
</evidence>
<reference evidence="2 3" key="1">
    <citation type="journal article" date="2009" name="Stand. Genomic Sci.">
        <title>Complete genome sequence of Pirellula staleyi type strain (ATCC 27377).</title>
        <authorList>
            <person name="Clum A."/>
            <person name="Tindall B.J."/>
            <person name="Sikorski J."/>
            <person name="Ivanova N."/>
            <person name="Mavrommatis K."/>
            <person name="Lucas S."/>
            <person name="Glavina del Rio T."/>
            <person name="Nolan M."/>
            <person name="Chen F."/>
            <person name="Tice H."/>
            <person name="Pitluck S."/>
            <person name="Cheng J.F."/>
            <person name="Chertkov O."/>
            <person name="Brettin T."/>
            <person name="Han C."/>
            <person name="Detter J.C."/>
            <person name="Kuske C."/>
            <person name="Bruce D."/>
            <person name="Goodwin L."/>
            <person name="Ovchinikova G."/>
            <person name="Pati A."/>
            <person name="Mikhailova N."/>
            <person name="Chen A."/>
            <person name="Palaniappan K."/>
            <person name="Land M."/>
            <person name="Hauser L."/>
            <person name="Chang Y.J."/>
            <person name="Jeffries C.D."/>
            <person name="Chain P."/>
            <person name="Rohde M."/>
            <person name="Goker M."/>
            <person name="Bristow J."/>
            <person name="Eisen J.A."/>
            <person name="Markowitz V."/>
            <person name="Hugenholtz P."/>
            <person name="Kyrpides N.C."/>
            <person name="Klenk H.P."/>
            <person name="Lapidus A."/>
        </authorList>
    </citation>
    <scope>NUCLEOTIDE SEQUENCE [LARGE SCALE GENOMIC DNA]</scope>
    <source>
        <strain evidence="3">ATCC 27377 / DSM 6068 / ICPB 4128</strain>
    </source>
</reference>
<keyword evidence="3" id="KW-1185">Reference proteome</keyword>
<name>D2R3A7_PIRSD</name>
<feature type="compositionally biased region" description="Basic and acidic residues" evidence="1">
    <location>
        <begin position="145"/>
        <end position="163"/>
    </location>
</feature>
<accession>D2R3A7</accession>
<dbReference type="Proteomes" id="UP000001887">
    <property type="component" value="Chromosome"/>
</dbReference>
<dbReference type="KEGG" id="psl:Psta_0450"/>
<proteinExistence type="predicted"/>
<evidence type="ECO:0000313" key="3">
    <source>
        <dbReference type="Proteomes" id="UP000001887"/>
    </source>
</evidence>
<dbReference type="EMBL" id="CP001848">
    <property type="protein sequence ID" value="ADB15138.1"/>
    <property type="molecule type" value="Genomic_DNA"/>
</dbReference>
<evidence type="ECO:0000313" key="2">
    <source>
        <dbReference type="EMBL" id="ADB15138.1"/>
    </source>
</evidence>
<organism evidence="2 3">
    <name type="scientific">Pirellula staleyi (strain ATCC 27377 / DSM 6068 / ICPB 4128)</name>
    <name type="common">Pirella staleyi</name>
    <dbReference type="NCBI Taxonomy" id="530564"/>
    <lineage>
        <taxon>Bacteria</taxon>
        <taxon>Pseudomonadati</taxon>
        <taxon>Planctomycetota</taxon>
        <taxon>Planctomycetia</taxon>
        <taxon>Pirellulales</taxon>
        <taxon>Pirellulaceae</taxon>
        <taxon>Pirellula</taxon>
    </lineage>
</organism>
<dbReference type="HOGENOM" id="CLU_1414020_0_0_0"/>
<dbReference type="STRING" id="530564.Psta_0450"/>
<protein>
    <submittedName>
        <fullName evidence="2">Uncharacterized protein</fullName>
    </submittedName>
</protein>
<feature type="region of interest" description="Disordered" evidence="1">
    <location>
        <begin position="122"/>
        <end position="166"/>
    </location>
</feature>